<feature type="region of interest" description="Disordered" evidence="1">
    <location>
        <begin position="714"/>
        <end position="746"/>
    </location>
</feature>
<feature type="compositionally biased region" description="Basic residues" evidence="1">
    <location>
        <begin position="735"/>
        <end position="746"/>
    </location>
</feature>
<comment type="caution">
    <text evidence="3">The sequence shown here is derived from an EMBL/GenBank/DDBJ whole genome shotgun (WGS) entry which is preliminary data.</text>
</comment>
<dbReference type="AlphaFoldDB" id="A0A9D4UG30"/>
<feature type="transmembrane region" description="Helical" evidence="2">
    <location>
        <begin position="495"/>
        <end position="515"/>
    </location>
</feature>
<evidence type="ECO:0000313" key="4">
    <source>
        <dbReference type="Proteomes" id="UP000886520"/>
    </source>
</evidence>
<keyword evidence="4" id="KW-1185">Reference proteome</keyword>
<evidence type="ECO:0000313" key="3">
    <source>
        <dbReference type="EMBL" id="KAI5067264.1"/>
    </source>
</evidence>
<organism evidence="3 4">
    <name type="scientific">Adiantum capillus-veneris</name>
    <name type="common">Maidenhair fern</name>
    <dbReference type="NCBI Taxonomy" id="13818"/>
    <lineage>
        <taxon>Eukaryota</taxon>
        <taxon>Viridiplantae</taxon>
        <taxon>Streptophyta</taxon>
        <taxon>Embryophyta</taxon>
        <taxon>Tracheophyta</taxon>
        <taxon>Polypodiopsida</taxon>
        <taxon>Polypodiidae</taxon>
        <taxon>Polypodiales</taxon>
        <taxon>Pteridineae</taxon>
        <taxon>Pteridaceae</taxon>
        <taxon>Vittarioideae</taxon>
        <taxon>Adiantum</taxon>
    </lineage>
</organism>
<protein>
    <submittedName>
        <fullName evidence="3">Uncharacterized protein</fullName>
    </submittedName>
</protein>
<feature type="transmembrane region" description="Helical" evidence="2">
    <location>
        <begin position="430"/>
        <end position="447"/>
    </location>
</feature>
<keyword evidence="2" id="KW-1133">Transmembrane helix</keyword>
<keyword evidence="2" id="KW-0812">Transmembrane</keyword>
<dbReference type="Proteomes" id="UP000886520">
    <property type="component" value="Chromosome 17"/>
</dbReference>
<dbReference type="OrthoDB" id="1915931at2759"/>
<evidence type="ECO:0000256" key="2">
    <source>
        <dbReference type="SAM" id="Phobius"/>
    </source>
</evidence>
<proteinExistence type="predicted"/>
<dbReference type="EMBL" id="JABFUD020000017">
    <property type="protein sequence ID" value="KAI5067264.1"/>
    <property type="molecule type" value="Genomic_DNA"/>
</dbReference>
<dbReference type="PANTHER" id="PTHR34553">
    <property type="entry name" value="OS05G0597400 PROTEIN"/>
    <property type="match status" value="1"/>
</dbReference>
<gene>
    <name evidence="3" type="ORF">GOP47_0017792</name>
</gene>
<name>A0A9D4UG30_ADICA</name>
<feature type="transmembrane region" description="Helical" evidence="2">
    <location>
        <begin position="565"/>
        <end position="591"/>
    </location>
</feature>
<accession>A0A9D4UG30</accession>
<keyword evidence="2" id="KW-0472">Membrane</keyword>
<dbReference type="PANTHER" id="PTHR34553:SF4">
    <property type="entry name" value="G1_S-SPECIFIC CYCLIN-E PROTEIN"/>
    <property type="match status" value="1"/>
</dbReference>
<sequence>MATFQQDRHLLYSLTSLQIGDMQSYVSKLYVYVGKEKLVFFVDNGPWSAERSLRSKPVELWQLMVTQSRISPFANRNVRSRLIERIHGESDENMHKNKDDFSSAERWSLKRRLFHKDQNNLIKFFHDLFQIRLRSVVPMQELSHFLYGCVTFELEWKDIRGINYLNELQTDTSVALELKLLAKRDFGDMKEATAFYGLEHPDSDVSLTSLDGICSSPKRLLQNESLESSFFGADEDLSSGTSSSDEFFSDLSISVMDPSYLHDTSDSSVELYDAVCHLGAASLGTDSCSCSTAMKNSGIMEEECILDAFEGSCSIEKLSNSAENWPIIEDKKCGMTSGAISSDIPDDVSSSSSLQSADDEQELLVYTDTLLIFRFCDPILPYKLKDIITADQTLLKMLESGLPSWVIFLQSYPVFRSLYRPWMRPLAKTLYILVSIVTVIIGFYDLYKNVPVLKATAARICGPFFEWIEAWEMVSRVKYLGTVLFLQNWEKAFRWLLLVFSTIRKLSNLIFQPLLEPLEDLAEIVWPAWNAILDAVWGLVSLLWMTCMSIYEYTNFILQLIVLPFIWLLTAISSLVTWILCPIIFALWGFIIFPLRLTMLLVDYIVAAFCSIYKAFQNFWFLVNSSFQLLSVTGPQAANSSTSTLRLLWNDIFSQVFRAVRSIVNVFVAFFTTCNRHRLSIYNHTEAFLSQLRGLVKSTPRRVADPRIQALDTRGFDNEGHKRSSRGSAIAAPSKKTRKKVHLAGN</sequence>
<evidence type="ECO:0000256" key="1">
    <source>
        <dbReference type="SAM" id="MobiDB-lite"/>
    </source>
</evidence>
<reference evidence="3" key="1">
    <citation type="submission" date="2021-01" db="EMBL/GenBank/DDBJ databases">
        <title>Adiantum capillus-veneris genome.</title>
        <authorList>
            <person name="Fang Y."/>
            <person name="Liao Q."/>
        </authorList>
    </citation>
    <scope>NUCLEOTIDE SEQUENCE</scope>
    <source>
        <strain evidence="3">H3</strain>
        <tissue evidence="3">Leaf</tissue>
    </source>
</reference>